<organism evidence="2 3">
    <name type="scientific">Neocucurbitaria cava</name>
    <dbReference type="NCBI Taxonomy" id="798079"/>
    <lineage>
        <taxon>Eukaryota</taxon>
        <taxon>Fungi</taxon>
        <taxon>Dikarya</taxon>
        <taxon>Ascomycota</taxon>
        <taxon>Pezizomycotina</taxon>
        <taxon>Dothideomycetes</taxon>
        <taxon>Pleosporomycetidae</taxon>
        <taxon>Pleosporales</taxon>
        <taxon>Pleosporineae</taxon>
        <taxon>Cucurbitariaceae</taxon>
        <taxon>Neocucurbitaria</taxon>
    </lineage>
</organism>
<dbReference type="Proteomes" id="UP001140560">
    <property type="component" value="Unassembled WGS sequence"/>
</dbReference>
<accession>A0A9W8Y126</accession>
<evidence type="ECO:0000256" key="1">
    <source>
        <dbReference type="SAM" id="MobiDB-lite"/>
    </source>
</evidence>
<dbReference type="AlphaFoldDB" id="A0A9W8Y126"/>
<comment type="caution">
    <text evidence="2">The sequence shown here is derived from an EMBL/GenBank/DDBJ whole genome shotgun (WGS) entry which is preliminary data.</text>
</comment>
<keyword evidence="3" id="KW-1185">Reference proteome</keyword>
<protein>
    <submittedName>
        <fullName evidence="2">Uncharacterized protein</fullName>
    </submittedName>
</protein>
<feature type="compositionally biased region" description="Low complexity" evidence="1">
    <location>
        <begin position="145"/>
        <end position="154"/>
    </location>
</feature>
<proteinExistence type="predicted"/>
<feature type="region of interest" description="Disordered" evidence="1">
    <location>
        <begin position="24"/>
        <end position="94"/>
    </location>
</feature>
<feature type="compositionally biased region" description="Basic and acidic residues" evidence="1">
    <location>
        <begin position="65"/>
        <end position="85"/>
    </location>
</feature>
<name>A0A9W8Y126_9PLEO</name>
<evidence type="ECO:0000313" key="2">
    <source>
        <dbReference type="EMBL" id="KAJ4363604.1"/>
    </source>
</evidence>
<dbReference type="EMBL" id="JAPEUY010000019">
    <property type="protein sequence ID" value="KAJ4363604.1"/>
    <property type="molecule type" value="Genomic_DNA"/>
</dbReference>
<sequence length="190" mass="20788">MPPAASCYYARKYWKYGKFEKKMRRKPGGRGYWVDPGDDGGKNKGRLGKLIGGVGKEVGGGGGHSEGDITSGEKEKTSHMEEKMDAGGGRRGGEEAKWAQVELYGGISGKEGGEYVKRPEGAVTMPNETATARFERNQFTKDGASSIWSSSSLSSKKKMADKFKSGYDGRKVRRQAWEEDLEMSEGVARK</sequence>
<dbReference type="OrthoDB" id="3692492at2759"/>
<feature type="region of interest" description="Disordered" evidence="1">
    <location>
        <begin position="137"/>
        <end position="165"/>
    </location>
</feature>
<evidence type="ECO:0000313" key="3">
    <source>
        <dbReference type="Proteomes" id="UP001140560"/>
    </source>
</evidence>
<reference evidence="2" key="1">
    <citation type="submission" date="2022-10" db="EMBL/GenBank/DDBJ databases">
        <title>Tapping the CABI collections for fungal endophytes: first genome assemblies for Collariella, Neodidymelliopsis, Ascochyta clinopodiicola, Didymella pomorum, Didymosphaeria variabile, Neocosmospora piperis and Neocucurbitaria cava.</title>
        <authorList>
            <person name="Hill R."/>
        </authorList>
    </citation>
    <scope>NUCLEOTIDE SEQUENCE</scope>
    <source>
        <strain evidence="2">IMI 356814</strain>
    </source>
</reference>
<feature type="compositionally biased region" description="Gly residues" evidence="1">
    <location>
        <begin position="50"/>
        <end position="64"/>
    </location>
</feature>
<gene>
    <name evidence="2" type="ORF">N0V83_009900</name>
</gene>